<evidence type="ECO:0000313" key="3">
    <source>
        <dbReference type="Proteomes" id="UP000515156"/>
    </source>
</evidence>
<dbReference type="Pfam" id="PF15232">
    <property type="entry name" value="DUF4585"/>
    <property type="match status" value="1"/>
</dbReference>
<sequence>MQKHKKQVDGLSDSSSIGSIMDDTDREVSNLTDRSFRSLCIAEEDNINHVISQSPDMNLQFSRKLNGGSLNHAFQNSNIFNKYSLQTKEHVKCVSTFKQLPRLAHEEKDDSRYSNSDTLSFPAPDPKNKKQRSKVSSLIKTFDNIENEHPWSSPSMTRKLCMPKSSQKFKSISEKECDPRETTTVTGMHKELSEFSHACQENYWLNDKYNKQRRKLKKEVCHVQDSFINAALTSSHIPGSNVYNVPQKTRKHRAEGDKELTNQSNFLHSENSAFKSWSDHSRKVIGKEEYSDCVPTKEFLHWCEDSSPLNVISLPVHKTLSNKSAMGTSQEKEPFMKVGSSKSRSAKSLMFSKPEKGATRKTGPPLALHSKTVNSGKQIKEVVMDVSSSPPPPPPPPPQPFSRKKTTASCQEKNALKDISYSHSAPSSKYATIPMVTNKENEILMDVDHFLSPSLYSNTTMVLNQEQDISLNKNSSPSLLSTKKAIVQNQEMVVPMGLSASISHSKNSIVPHLEKEVFMDVGSPISSDLCSNKTTNVGQGKDVLMNEMSSLSTSFNKRALITNQEKDVHVGESFSLPSSQVKKIIAKNQEKKAPPTNADYSVLTSPVVKRPVVAHREHEDNMDLGFSSLTKNASKNSNMISSLKPDIDMAGGSESAAAPFTNKLMARKQVNKAIISEVTSSSESSEMHCVGKPFSSELKDELGNNAAPWRRPKVIKTLETSQEISNEKQNLKDDDIPVPKQDTVTRPLANQVNMQTNWTESDSLSFNITQLLTPVIQRKHTRDSLEDQTALITPPLAEMATIKEQECRDATEYKSRDNYKSKAPSLLFNLKDVRKRVKSTYSTSPLLKNMEEKNKFRENVQQDNVKSNFTTLNLHEKSNEQDGIKSKTAHLYAMQNLNSQEDGSRNGKTDMNRQVTDNYLTLSSPQTTEDNLFYHHGDNLQEYPTIQETFEDIELNKNVLYGQQTNHQNLRKWVDYPSLKLYKKDNRKSNVEQHMKRSQENSQLQVSDVQDYTIKENNEQQSQDQNINASALSNISLTDDIHFDEKQIALLGSNDNIAKGSVHSSKQPYLNLADKIYLEQEEQKYFIERQMGGEREKHVDTGQESKEKYQNLDKDELQYYALSNCSTKIEDRSEIKESQNESQECSRDSELLDKQEDNCLNSLLEKSIKKGSSSEVPQRTCSASLKPNMFTVKDITYKSPPVIKAVKLPLLRSMSDDSIICGRKKIESQSEDSVENEKSIFRELQGINENEREHPLVLNVKSHKTKQMTAHRLKSASKYSKPVIRTPFLEDMVDFSLQNLKEDVDESREVHSLLESARKHNEEGQIKNRNKDKPDLIKAKCSSFDETTTLKDNLLCTALNSDSEYKVLHGRDRTLLNQSLILKNKISDEVTSSPRSSALEDLIYSPVTSRASDGIHFTDANSLSDDVAYTTVISPMSESISYSIVPNPVLEKFCFLLLVQYQKTYRALVQYQTPSQALITEPTSEIMSYSLTTRSASENTTSLDRASATAIPEDIEKLSVKYTAPKTKGIPARKIMLNDTEGNKVEHEHSHRIDNTGKMSGKPPTVPPKTEKALRRAKRLNNKRRKTEAQRKHTENTDASSVLRMPSPPPSLSVSSSPCLVRPHSAFTPTDHNVFNYADTQTTTPTPFPMTQRKLLQDPDSGQYFVVDIPVQVHLKTFYDPETGKYIQMSVPSSGDNLSRASSSEVLNNPYVVCPSLVPLPVTSLTTVRPSSQLSAPATLMLQHHKEEARGSWNHDHTYSEHGENQPYIEPVRASHSQHIKGTPHNLVKDFTGSRGLDIISTGDLDDFATEGIS</sequence>
<feature type="compositionally biased region" description="Pro residues" evidence="1">
    <location>
        <begin position="389"/>
        <end position="400"/>
    </location>
</feature>
<dbReference type="GO" id="GO:0030018">
    <property type="term" value="C:Z disc"/>
    <property type="evidence" value="ECO:0007669"/>
    <property type="project" value="TreeGrafter"/>
</dbReference>
<keyword evidence="3" id="KW-1185">Reference proteome</keyword>
<gene>
    <name evidence="4" type="primary">C5H10orf71</name>
</gene>
<accession>A0A6P7Y2G6</accession>
<proteinExistence type="predicted"/>
<feature type="region of interest" description="Disordered" evidence="1">
    <location>
        <begin position="104"/>
        <end position="134"/>
    </location>
</feature>
<dbReference type="KEGG" id="muo:115470203"/>
<feature type="region of interest" description="Disordered" evidence="1">
    <location>
        <begin position="1131"/>
        <end position="1150"/>
    </location>
</feature>
<dbReference type="InterPro" id="IPR027838">
    <property type="entry name" value="DUF4585"/>
</dbReference>
<dbReference type="Proteomes" id="UP000515156">
    <property type="component" value="Chromosome 5"/>
</dbReference>
<feature type="compositionally biased region" description="Basic and acidic residues" evidence="1">
    <location>
        <begin position="1587"/>
        <end position="1596"/>
    </location>
</feature>
<dbReference type="FunCoup" id="A0A6P7Y2G6">
    <property type="interactions" value="12"/>
</dbReference>
<dbReference type="GO" id="GO:0070886">
    <property type="term" value="P:positive regulation of calcineurin-NFAT signaling cascade"/>
    <property type="evidence" value="ECO:0007669"/>
    <property type="project" value="TreeGrafter"/>
</dbReference>
<protein>
    <submittedName>
        <fullName evidence="4">LOW QUALITY PROTEIN: cardiac-enriched FHL2-interacting protein</fullName>
    </submittedName>
</protein>
<dbReference type="InterPro" id="IPR052303">
    <property type="entry name" value="CEFIP"/>
</dbReference>
<feature type="region of interest" description="Disordered" evidence="1">
    <location>
        <begin position="323"/>
        <end position="410"/>
    </location>
</feature>
<feature type="compositionally biased region" description="Low complexity" evidence="1">
    <location>
        <begin position="9"/>
        <end position="21"/>
    </location>
</feature>
<dbReference type="CTD" id="136943309"/>
<reference evidence="4" key="1">
    <citation type="submission" date="2025-08" db="UniProtKB">
        <authorList>
            <consortium name="RefSeq"/>
        </authorList>
    </citation>
    <scope>IDENTIFICATION</scope>
</reference>
<organism evidence="3 4">
    <name type="scientific">Microcaecilia unicolor</name>
    <dbReference type="NCBI Taxonomy" id="1415580"/>
    <lineage>
        <taxon>Eukaryota</taxon>
        <taxon>Metazoa</taxon>
        <taxon>Chordata</taxon>
        <taxon>Craniata</taxon>
        <taxon>Vertebrata</taxon>
        <taxon>Euteleostomi</taxon>
        <taxon>Amphibia</taxon>
        <taxon>Gymnophiona</taxon>
        <taxon>Siphonopidae</taxon>
        <taxon>Microcaecilia</taxon>
    </lineage>
</organism>
<dbReference type="GeneID" id="115470203"/>
<evidence type="ECO:0000256" key="1">
    <source>
        <dbReference type="SAM" id="MobiDB-lite"/>
    </source>
</evidence>
<feature type="region of interest" description="Disordered" evidence="1">
    <location>
        <begin position="1549"/>
        <end position="1617"/>
    </location>
</feature>
<dbReference type="PANTHER" id="PTHR33775">
    <property type="entry name" value="CARDIAC-ENRICHED FHL2-INTERACTING PROTEIN-RELATED"/>
    <property type="match status" value="1"/>
</dbReference>
<dbReference type="RefSeq" id="XP_030059033.1">
    <property type="nucleotide sequence ID" value="XM_030203173.1"/>
</dbReference>
<dbReference type="PANTHER" id="PTHR33775:SF2">
    <property type="entry name" value="CARDIAC-ENRICHED FHL2-INTERACTING PROTEIN"/>
    <property type="match status" value="1"/>
</dbReference>
<dbReference type="InParanoid" id="A0A6P7Y2G6"/>
<feature type="compositionally biased region" description="Basic residues" evidence="1">
    <location>
        <begin position="1575"/>
        <end position="1586"/>
    </location>
</feature>
<feature type="domain" description="DUF4585" evidence="2">
    <location>
        <begin position="1647"/>
        <end position="1719"/>
    </location>
</feature>
<name>A0A6P7Y2G6_9AMPH</name>
<feature type="region of interest" description="Disordered" evidence="1">
    <location>
        <begin position="1"/>
        <end position="24"/>
    </location>
</feature>
<evidence type="ECO:0000313" key="4">
    <source>
        <dbReference type="RefSeq" id="XP_030059033.1"/>
    </source>
</evidence>
<dbReference type="OrthoDB" id="8945866at2759"/>
<evidence type="ECO:0000259" key="2">
    <source>
        <dbReference type="Pfam" id="PF15232"/>
    </source>
</evidence>